<dbReference type="SUPFAM" id="SSF57667">
    <property type="entry name" value="beta-beta-alpha zinc fingers"/>
    <property type="match status" value="1"/>
</dbReference>
<evidence type="ECO:0000256" key="3">
    <source>
        <dbReference type="ARBA" id="ARBA00022771"/>
    </source>
</evidence>
<dbReference type="EMBL" id="KE126740">
    <property type="protein sequence ID" value="EPB65978.1"/>
    <property type="molecule type" value="Genomic_DNA"/>
</dbReference>
<evidence type="ECO:0000313" key="11">
    <source>
        <dbReference type="EMBL" id="EPB65978.1"/>
    </source>
</evidence>
<dbReference type="PROSITE" id="PS00028">
    <property type="entry name" value="ZINC_FINGER_C2H2_1"/>
    <property type="match status" value="1"/>
</dbReference>
<evidence type="ECO:0000256" key="5">
    <source>
        <dbReference type="ARBA" id="ARBA00023015"/>
    </source>
</evidence>
<dbReference type="AlphaFoldDB" id="A0A0D6L5N4"/>
<name>A0A0D6L5N4_9BILA</name>
<keyword evidence="2" id="KW-0479">Metal-binding</keyword>
<reference evidence="11 12" key="1">
    <citation type="submission" date="2013-05" db="EMBL/GenBank/DDBJ databases">
        <title>Draft genome of the parasitic nematode Anyclostoma ceylanicum.</title>
        <authorList>
            <person name="Mitreva M."/>
        </authorList>
    </citation>
    <scope>NUCLEOTIDE SEQUENCE [LARGE SCALE GENOMIC DNA]</scope>
</reference>
<dbReference type="PANTHER" id="PTHR23235:SF156">
    <property type="entry name" value="KRUPPEL-LIKE FACTOR 18"/>
    <property type="match status" value="1"/>
</dbReference>
<keyword evidence="6" id="KW-0238">DNA-binding</keyword>
<feature type="domain" description="C2H2-type" evidence="10">
    <location>
        <begin position="109"/>
        <end position="134"/>
    </location>
</feature>
<dbReference type="PANTHER" id="PTHR23235">
    <property type="entry name" value="KRUEPPEL-LIKE TRANSCRIPTION FACTOR"/>
    <property type="match status" value="1"/>
</dbReference>
<protein>
    <submittedName>
        <fullName evidence="11">Zinc finger, C2H2 type</fullName>
    </submittedName>
</protein>
<evidence type="ECO:0000256" key="8">
    <source>
        <dbReference type="PROSITE-ProRule" id="PRU00042"/>
    </source>
</evidence>
<evidence type="ECO:0000256" key="7">
    <source>
        <dbReference type="ARBA" id="ARBA00023163"/>
    </source>
</evidence>
<keyword evidence="5" id="KW-0805">Transcription regulation</keyword>
<evidence type="ECO:0000313" key="12">
    <source>
        <dbReference type="Proteomes" id="UP000054495"/>
    </source>
</evidence>
<dbReference type="PROSITE" id="PS50157">
    <property type="entry name" value="ZINC_FINGER_C2H2_2"/>
    <property type="match status" value="1"/>
</dbReference>
<dbReference type="Proteomes" id="UP000054495">
    <property type="component" value="Unassembled WGS sequence"/>
</dbReference>
<sequence length="140" mass="15493">MTPDERPLPPMPPQCATSLSMMSLQAASCRAVIPDASGAINPDKIRDQIEVVKRQLDVFQQLMADAKGELDMARMEEESQDSAAVDDMCEPSPSSSHADSESPRDRRLHHCTHPHCGKVYTKSSHLKAHYRTHTVTNVVT</sequence>
<dbReference type="InterPro" id="IPR013087">
    <property type="entry name" value="Znf_C2H2_type"/>
</dbReference>
<accession>A0A0D6L5N4</accession>
<keyword evidence="3 8" id="KW-0863">Zinc-finger</keyword>
<organism evidence="11 12">
    <name type="scientific">Ancylostoma ceylanicum</name>
    <dbReference type="NCBI Taxonomy" id="53326"/>
    <lineage>
        <taxon>Eukaryota</taxon>
        <taxon>Metazoa</taxon>
        <taxon>Ecdysozoa</taxon>
        <taxon>Nematoda</taxon>
        <taxon>Chromadorea</taxon>
        <taxon>Rhabditida</taxon>
        <taxon>Rhabditina</taxon>
        <taxon>Rhabditomorpha</taxon>
        <taxon>Strongyloidea</taxon>
        <taxon>Ancylostomatidae</taxon>
        <taxon>Ancylostomatinae</taxon>
        <taxon>Ancylostoma</taxon>
    </lineage>
</organism>
<keyword evidence="7" id="KW-0804">Transcription</keyword>
<dbReference type="InterPro" id="IPR036236">
    <property type="entry name" value="Znf_C2H2_sf"/>
</dbReference>
<evidence type="ECO:0000256" key="9">
    <source>
        <dbReference type="SAM" id="MobiDB-lite"/>
    </source>
</evidence>
<dbReference type="GO" id="GO:0008270">
    <property type="term" value="F:zinc ion binding"/>
    <property type="evidence" value="ECO:0007669"/>
    <property type="project" value="UniProtKB-KW"/>
</dbReference>
<gene>
    <name evidence="11" type="ORF">ANCCEY_14935</name>
</gene>
<dbReference type="FunFam" id="3.30.160.60:FF:002639">
    <property type="entry name" value="Kruppel-Like Factor (Zinc finger protein)"/>
    <property type="match status" value="1"/>
</dbReference>
<evidence type="ECO:0000256" key="2">
    <source>
        <dbReference type="ARBA" id="ARBA00022723"/>
    </source>
</evidence>
<keyword evidence="12" id="KW-1185">Reference proteome</keyword>
<keyword evidence="4" id="KW-0862">Zinc</keyword>
<dbReference type="GO" id="GO:0000981">
    <property type="term" value="F:DNA-binding transcription factor activity, RNA polymerase II-specific"/>
    <property type="evidence" value="ECO:0007669"/>
    <property type="project" value="TreeGrafter"/>
</dbReference>
<evidence type="ECO:0000256" key="1">
    <source>
        <dbReference type="ARBA" id="ARBA00006991"/>
    </source>
</evidence>
<evidence type="ECO:0000256" key="6">
    <source>
        <dbReference type="ARBA" id="ARBA00023125"/>
    </source>
</evidence>
<feature type="region of interest" description="Disordered" evidence="9">
    <location>
        <begin position="72"/>
        <end position="110"/>
    </location>
</feature>
<dbReference type="GO" id="GO:0000978">
    <property type="term" value="F:RNA polymerase II cis-regulatory region sequence-specific DNA binding"/>
    <property type="evidence" value="ECO:0007669"/>
    <property type="project" value="TreeGrafter"/>
</dbReference>
<evidence type="ECO:0000256" key="4">
    <source>
        <dbReference type="ARBA" id="ARBA00022833"/>
    </source>
</evidence>
<comment type="similarity">
    <text evidence="1">Belongs to the krueppel C2H2-type zinc-finger protein family.</text>
</comment>
<proteinExistence type="inferred from homology"/>
<dbReference type="Gene3D" id="3.30.160.60">
    <property type="entry name" value="Classic Zinc Finger"/>
    <property type="match status" value="1"/>
</dbReference>
<evidence type="ECO:0000259" key="10">
    <source>
        <dbReference type="PROSITE" id="PS50157"/>
    </source>
</evidence>